<accession>W8QT54</accession>
<sequence>MAGVGRRFSVAVMWALFRLKRQRSPVVRGEVSAVLWCLMRCGGQHGCGSQGIYPDDVTK</sequence>
<dbReference type="AlphaFoldDB" id="W8QT54"/>
<reference evidence="1" key="1">
    <citation type="journal article" date="2014" name="Antimicrob. Agents Chemother.">
        <title>Molecular Survey of the Dissemination of Two blaKPC-Harboring IncFIA Plasmids in New Jersey and New York Hospitals.</title>
        <authorList>
            <person name="Chen L."/>
            <person name="Chavda K.D."/>
            <person name="Melano R.G."/>
            <person name="Hong T."/>
            <person name="Rojtman A.D."/>
            <person name="Jacobs M.R."/>
            <person name="Bonomo R.A."/>
            <person name="Kreiswirth B.N."/>
        </authorList>
    </citation>
    <scope>NUCLEOTIDE SEQUENCE</scope>
    <source>
        <strain evidence="1">BK30683</strain>
        <plasmid evidence="1">pBK30683</plasmid>
    </source>
</reference>
<evidence type="ECO:0000313" key="1">
    <source>
        <dbReference type="EMBL" id="AHL68174.1"/>
    </source>
</evidence>
<reference evidence="2" key="2">
    <citation type="submission" date="2014-04" db="EMBL/GenBank/DDBJ databases">
        <title>Complete sequencing and comparative analyses of KPC-3 plasmids.</title>
        <authorList>
            <person name="Chen Y.-T."/>
            <person name="Lin A.-C."/>
            <person name="Siu K."/>
        </authorList>
    </citation>
    <scope>NUCLEOTIDE SEQUENCE</scope>
    <source>
        <strain evidence="2">NJ HT1872</strain>
        <plasmid evidence="2">pUSKPC3</plasmid>
    </source>
</reference>
<dbReference type="EMBL" id="KJ721789">
    <property type="protein sequence ID" value="AIT41960.1"/>
    <property type="molecule type" value="Genomic_DNA"/>
</dbReference>
<geneLocation type="plasmid" evidence="1">
    <name>pBK30683</name>
</geneLocation>
<name>W8QT54_KLEPN</name>
<protein>
    <submittedName>
        <fullName evidence="1">Uncharacterized protein</fullName>
    </submittedName>
</protein>
<proteinExistence type="predicted"/>
<evidence type="ECO:0000313" key="2">
    <source>
        <dbReference type="EMBL" id="AIT41960.1"/>
    </source>
</evidence>
<dbReference type="EMBL" id="KF954760">
    <property type="protein sequence ID" value="AHL68174.1"/>
    <property type="molecule type" value="Genomic_DNA"/>
</dbReference>
<geneLocation type="plasmid" evidence="2">
    <name>pUSKPC3</name>
</geneLocation>
<keyword evidence="1" id="KW-0614">Plasmid</keyword>
<organism evidence="1">
    <name type="scientific">Klebsiella pneumoniae</name>
    <dbReference type="NCBI Taxonomy" id="573"/>
    <lineage>
        <taxon>Bacteria</taxon>
        <taxon>Pseudomonadati</taxon>
        <taxon>Pseudomonadota</taxon>
        <taxon>Gammaproteobacteria</taxon>
        <taxon>Enterobacterales</taxon>
        <taxon>Enterobacteriaceae</taxon>
        <taxon>Klebsiella/Raoultella group</taxon>
        <taxon>Klebsiella</taxon>
        <taxon>Klebsiella pneumoniae complex</taxon>
    </lineage>
</organism>